<proteinExistence type="predicted"/>
<evidence type="ECO:0000313" key="4">
    <source>
        <dbReference type="EMBL" id="MBB6472073.1"/>
    </source>
</evidence>
<feature type="compositionally biased region" description="Pro residues" evidence="1">
    <location>
        <begin position="48"/>
        <end position="62"/>
    </location>
</feature>
<protein>
    <recommendedName>
        <fullName evidence="3">DUF7847 domain-containing protein</fullName>
    </recommendedName>
</protein>
<evidence type="ECO:0000259" key="3">
    <source>
        <dbReference type="Pfam" id="PF25231"/>
    </source>
</evidence>
<dbReference type="PANTHER" id="PTHR33133">
    <property type="entry name" value="OS08G0107100 PROTEIN-RELATED"/>
    <property type="match status" value="1"/>
</dbReference>
<dbReference type="Proteomes" id="UP000555564">
    <property type="component" value="Unassembled WGS sequence"/>
</dbReference>
<feature type="compositionally biased region" description="Low complexity" evidence="1">
    <location>
        <begin position="25"/>
        <end position="47"/>
    </location>
</feature>
<keyword evidence="5" id="KW-1185">Reference proteome</keyword>
<dbReference type="PANTHER" id="PTHR33133:SF1">
    <property type="entry name" value="EXPRESSED PROTEIN-RELATED"/>
    <property type="match status" value="1"/>
</dbReference>
<keyword evidence="2" id="KW-1133">Transmembrane helix</keyword>
<dbReference type="Pfam" id="PF25231">
    <property type="entry name" value="DUF7847"/>
    <property type="match status" value="1"/>
</dbReference>
<keyword evidence="2" id="KW-0472">Membrane</keyword>
<feature type="transmembrane region" description="Helical" evidence="2">
    <location>
        <begin position="123"/>
        <end position="144"/>
    </location>
</feature>
<dbReference type="InterPro" id="IPR057169">
    <property type="entry name" value="DUF7847"/>
</dbReference>
<feature type="domain" description="DUF7847" evidence="3">
    <location>
        <begin position="105"/>
        <end position="369"/>
    </location>
</feature>
<dbReference type="AlphaFoldDB" id="A0A7X0IBL8"/>
<comment type="caution">
    <text evidence="4">The sequence shown here is derived from an EMBL/GenBank/DDBJ whole genome shotgun (WGS) entry which is preliminary data.</text>
</comment>
<feature type="transmembrane region" description="Helical" evidence="2">
    <location>
        <begin position="348"/>
        <end position="370"/>
    </location>
</feature>
<evidence type="ECO:0000313" key="5">
    <source>
        <dbReference type="Proteomes" id="UP000555564"/>
    </source>
</evidence>
<feature type="compositionally biased region" description="Gly residues" evidence="1">
    <location>
        <begin position="63"/>
        <end position="72"/>
    </location>
</feature>
<accession>A0A7X0IBL8</accession>
<feature type="transmembrane region" description="Helical" evidence="2">
    <location>
        <begin position="308"/>
        <end position="328"/>
    </location>
</feature>
<evidence type="ECO:0000256" key="2">
    <source>
        <dbReference type="SAM" id="Phobius"/>
    </source>
</evidence>
<dbReference type="RefSeq" id="WP_184979184.1">
    <property type="nucleotide sequence ID" value="NZ_BAAALO010000017.1"/>
</dbReference>
<feature type="transmembrane region" description="Helical" evidence="2">
    <location>
        <begin position="219"/>
        <end position="249"/>
    </location>
</feature>
<gene>
    <name evidence="4" type="ORF">BJ992_001504</name>
</gene>
<name>A0A7X0IBL8_9ACTN</name>
<evidence type="ECO:0000256" key="1">
    <source>
        <dbReference type="SAM" id="MobiDB-lite"/>
    </source>
</evidence>
<feature type="region of interest" description="Disordered" evidence="1">
    <location>
        <begin position="1"/>
        <end position="94"/>
    </location>
</feature>
<organism evidence="4 5">
    <name type="scientific">Sphaerisporangium rubeum</name>
    <dbReference type="NCBI Taxonomy" id="321317"/>
    <lineage>
        <taxon>Bacteria</taxon>
        <taxon>Bacillati</taxon>
        <taxon>Actinomycetota</taxon>
        <taxon>Actinomycetes</taxon>
        <taxon>Streptosporangiales</taxon>
        <taxon>Streptosporangiaceae</taxon>
        <taxon>Sphaerisporangium</taxon>
    </lineage>
</organism>
<sequence length="433" mass="44099">MSDGHGTPSSTPPGWSQNQPPPYGAPGQQPWTAPGDPKDAAPGAVPQGQPPPPGHAPPPGGFSPPGGYGAPGYGPPPGYGPGYGHRPPQPALRPGIIPLRPLGLGDILDGTIKLIRSNPKATLGLSAVAAAIGTLPVAIGQAIYYRSVGDLLTGAPARSDADVPLGGLASQLGGSILSLVVQFFLVTVLTGMLTRVLGRAVFGGRITVGEAWRLTRSRIGPLIGLALLTALIVAAPLLLIAALVAAVLAAGSGGAAVALVTVVFGLIYIGYALFMTAHLSLAAPAVVLEGRGVTAAIRRSWGLVRGSFWRVLGILLLTWILTALLGAVLSVPMELAVVLVSVAGRGALWATVLITILLTVSGVLSAMITYPIQAGVNGLLYTDRRMRAEAFDLVLQTAAVEQHRQGWVPSSADELWHPSHAAGPSGPTHAGAP</sequence>
<reference evidence="4 5" key="1">
    <citation type="submission" date="2020-08" db="EMBL/GenBank/DDBJ databases">
        <title>Sequencing the genomes of 1000 actinobacteria strains.</title>
        <authorList>
            <person name="Klenk H.-P."/>
        </authorList>
    </citation>
    <scope>NUCLEOTIDE SEQUENCE [LARGE SCALE GENOMIC DNA]</scope>
    <source>
        <strain evidence="4 5">DSM 44936</strain>
    </source>
</reference>
<keyword evidence="2" id="KW-0812">Transmembrane</keyword>
<feature type="transmembrane region" description="Helical" evidence="2">
    <location>
        <begin position="176"/>
        <end position="198"/>
    </location>
</feature>
<dbReference type="EMBL" id="JACHIU010000001">
    <property type="protein sequence ID" value="MBB6472073.1"/>
    <property type="molecule type" value="Genomic_DNA"/>
</dbReference>
<feature type="compositionally biased region" description="Polar residues" evidence="1">
    <location>
        <begin position="7"/>
        <end position="16"/>
    </location>
</feature>